<evidence type="ECO:0000256" key="5">
    <source>
        <dbReference type="ARBA" id="ARBA00014962"/>
    </source>
</evidence>
<keyword evidence="8 13" id="KW-0812">Transmembrane</keyword>
<dbReference type="PANTHER" id="PTHR33909">
    <property type="entry name" value="SEC TRANSLOCON ACCESSORY COMPLEX SUBUNIT YAJC"/>
    <property type="match status" value="1"/>
</dbReference>
<dbReference type="InterPro" id="IPR003849">
    <property type="entry name" value="Preprotein_translocase_YajC"/>
</dbReference>
<dbReference type="RefSeq" id="WP_227305513.1">
    <property type="nucleotide sequence ID" value="NZ_JAESVA010000001.1"/>
</dbReference>
<evidence type="ECO:0000256" key="3">
    <source>
        <dbReference type="ARBA" id="ARBA00006742"/>
    </source>
</evidence>
<comment type="similarity">
    <text evidence="3">Belongs to the YajC family.</text>
</comment>
<evidence type="ECO:0000313" key="14">
    <source>
        <dbReference type="EMBL" id="MCB8879055.1"/>
    </source>
</evidence>
<dbReference type="GO" id="GO:0015031">
    <property type="term" value="P:protein transport"/>
    <property type="evidence" value="ECO:0007669"/>
    <property type="project" value="UniProtKB-KW"/>
</dbReference>
<accession>A0A963YY25</accession>
<evidence type="ECO:0000256" key="6">
    <source>
        <dbReference type="ARBA" id="ARBA00022448"/>
    </source>
</evidence>
<evidence type="ECO:0000256" key="8">
    <source>
        <dbReference type="ARBA" id="ARBA00022692"/>
    </source>
</evidence>
<dbReference type="EMBL" id="JAESVA010000001">
    <property type="protein sequence ID" value="MCB8879055.1"/>
    <property type="molecule type" value="Genomic_DNA"/>
</dbReference>
<evidence type="ECO:0000256" key="13">
    <source>
        <dbReference type="SAM" id="Phobius"/>
    </source>
</evidence>
<keyword evidence="15" id="KW-1185">Reference proteome</keyword>
<proteinExistence type="inferred from homology"/>
<evidence type="ECO:0000256" key="10">
    <source>
        <dbReference type="ARBA" id="ARBA00022989"/>
    </source>
</evidence>
<protein>
    <recommendedName>
        <fullName evidence="5">Sec translocon accessory complex subunit YajC</fullName>
    </recommendedName>
</protein>
<sequence length="119" mass="12543">MHLISPAFAQSLGGGTSLAGLAQFAPLVLIFGVFYFILIRPQQQKQKALKASLSAIKRGDRVLTSGGIIAVVQKIKEGSDEVEVEIAPNVRVMVMRSTISGIIKPVAANDAKPAVTQAS</sequence>
<comment type="subunit">
    <text evidence="4">Part of the SecDF-YidC-YajC translocase complex. The SecDF-YidC-YajC translocase forms a supercomplex with SecYEG, called the holo-translocon (HTL).</text>
</comment>
<keyword evidence="11" id="KW-0811">Translocation</keyword>
<reference evidence="14 15" key="1">
    <citation type="journal article" date="2021" name="Microorganisms">
        <title>Acidisoma silvae sp. nov. and Acidisomacellulosilytica sp. nov., Two Acidophilic Bacteria Isolated from Decaying Wood, Hydrolyzing Cellulose and Producing Poly-3-hydroxybutyrate.</title>
        <authorList>
            <person name="Mieszkin S."/>
            <person name="Pouder E."/>
            <person name="Uroz S."/>
            <person name="Simon-Colin C."/>
            <person name="Alain K."/>
        </authorList>
    </citation>
    <scope>NUCLEOTIDE SEQUENCE [LARGE SCALE GENOMIC DNA]</scope>
    <source>
        <strain evidence="14 15">HW T5.17</strain>
    </source>
</reference>
<dbReference type="SMART" id="SM01323">
    <property type="entry name" value="YajC"/>
    <property type="match status" value="1"/>
</dbReference>
<keyword evidence="9" id="KW-0653">Protein transport</keyword>
<dbReference type="GO" id="GO:0005886">
    <property type="term" value="C:plasma membrane"/>
    <property type="evidence" value="ECO:0007669"/>
    <property type="project" value="UniProtKB-SubCell"/>
</dbReference>
<evidence type="ECO:0000256" key="4">
    <source>
        <dbReference type="ARBA" id="ARBA00011718"/>
    </source>
</evidence>
<dbReference type="AlphaFoldDB" id="A0A963YY25"/>
<comment type="subcellular location">
    <subcellularLocation>
        <location evidence="2">Cell membrane</location>
        <topology evidence="2">Single-pass membrane protein</topology>
    </subcellularLocation>
</comment>
<dbReference type="NCBIfam" id="TIGR00739">
    <property type="entry name" value="yajC"/>
    <property type="match status" value="1"/>
</dbReference>
<dbReference type="Pfam" id="PF02699">
    <property type="entry name" value="YajC"/>
    <property type="match status" value="1"/>
</dbReference>
<feature type="transmembrane region" description="Helical" evidence="13">
    <location>
        <begin position="20"/>
        <end position="39"/>
    </location>
</feature>
<dbReference type="Proteomes" id="UP000721844">
    <property type="component" value="Unassembled WGS sequence"/>
</dbReference>
<evidence type="ECO:0000256" key="11">
    <source>
        <dbReference type="ARBA" id="ARBA00023010"/>
    </source>
</evidence>
<evidence type="ECO:0000256" key="2">
    <source>
        <dbReference type="ARBA" id="ARBA00004162"/>
    </source>
</evidence>
<evidence type="ECO:0000256" key="12">
    <source>
        <dbReference type="ARBA" id="ARBA00023136"/>
    </source>
</evidence>
<keyword evidence="10 13" id="KW-1133">Transmembrane helix</keyword>
<dbReference type="PANTHER" id="PTHR33909:SF1">
    <property type="entry name" value="SEC TRANSLOCON ACCESSORY COMPLEX SUBUNIT YAJC"/>
    <property type="match status" value="1"/>
</dbReference>
<gene>
    <name evidence="14" type="primary">yajC</name>
    <name evidence="14" type="ORF">ACELLULO517_02330</name>
</gene>
<organism evidence="14 15">
    <name type="scientific">Acidisoma cellulosilyticum</name>
    <dbReference type="NCBI Taxonomy" id="2802395"/>
    <lineage>
        <taxon>Bacteria</taxon>
        <taxon>Pseudomonadati</taxon>
        <taxon>Pseudomonadota</taxon>
        <taxon>Alphaproteobacteria</taxon>
        <taxon>Acetobacterales</taxon>
        <taxon>Acidocellaceae</taxon>
        <taxon>Acidisoma</taxon>
    </lineage>
</organism>
<evidence type="ECO:0000313" key="15">
    <source>
        <dbReference type="Proteomes" id="UP000721844"/>
    </source>
</evidence>
<name>A0A963YY25_9PROT</name>
<keyword evidence="7" id="KW-1003">Cell membrane</keyword>
<comment type="function">
    <text evidence="1">The SecYEG-SecDF-YajC-YidC holo-translocon (HTL) protein secretase/insertase is a supercomplex required for protein secretion, insertion of proteins into membranes, and assembly of membrane protein complexes. While the SecYEG complex is essential for assembly of a number of proteins and complexes, the SecDF-YajC-YidC subcomplex facilitates these functions.</text>
</comment>
<evidence type="ECO:0000256" key="7">
    <source>
        <dbReference type="ARBA" id="ARBA00022475"/>
    </source>
</evidence>
<keyword evidence="12 13" id="KW-0472">Membrane</keyword>
<evidence type="ECO:0000256" key="9">
    <source>
        <dbReference type="ARBA" id="ARBA00022927"/>
    </source>
</evidence>
<evidence type="ECO:0000256" key="1">
    <source>
        <dbReference type="ARBA" id="ARBA00002061"/>
    </source>
</evidence>
<keyword evidence="6" id="KW-0813">Transport</keyword>
<comment type="caution">
    <text evidence="14">The sequence shown here is derived from an EMBL/GenBank/DDBJ whole genome shotgun (WGS) entry which is preliminary data.</text>
</comment>
<dbReference type="PRINTS" id="PR01853">
    <property type="entry name" value="YAJCTRNLCASE"/>
</dbReference>